<dbReference type="InterPro" id="IPR040201">
    <property type="entry name" value="Mrg3-like"/>
</dbReference>
<reference evidence="3" key="1">
    <citation type="submission" date="2014-09" db="EMBL/GenBank/DDBJ databases">
        <authorList>
            <person name="Sharma Rahul"/>
            <person name="Thines Marco"/>
        </authorList>
    </citation>
    <scope>NUCLEOTIDE SEQUENCE [LARGE SCALE GENOMIC DNA]</scope>
</reference>
<keyword evidence="3" id="KW-1185">Reference proteome</keyword>
<feature type="compositionally biased region" description="Low complexity" evidence="1">
    <location>
        <begin position="79"/>
        <end position="96"/>
    </location>
</feature>
<evidence type="ECO:0000313" key="3">
    <source>
        <dbReference type="Proteomes" id="UP000054845"/>
    </source>
</evidence>
<dbReference type="SUPFAM" id="SSF48452">
    <property type="entry name" value="TPR-like"/>
    <property type="match status" value="1"/>
</dbReference>
<dbReference type="PANTHER" id="PTHR28142:SF1">
    <property type="entry name" value="MITOCHONDRIAL INNER MEMBRANE I-AAA PROTEASE SUPERCOMPLEX SUBUNIT MGR3-RELATED"/>
    <property type="match status" value="1"/>
</dbReference>
<evidence type="ECO:0000313" key="2">
    <source>
        <dbReference type="EMBL" id="CEH17367.1"/>
    </source>
</evidence>
<accession>A0A0P1BMG9</accession>
<dbReference type="Proteomes" id="UP000054845">
    <property type="component" value="Unassembled WGS sequence"/>
</dbReference>
<dbReference type="PANTHER" id="PTHR28142">
    <property type="entry name" value="MITOCHONDRIAL INNER MEMBRANE I-AAA PROTEASE SUPERCOMPLEX SUBUNIT MGR3-RELATED"/>
    <property type="match status" value="1"/>
</dbReference>
<organism evidence="2 3">
    <name type="scientific">Ceraceosorus bombacis</name>
    <dbReference type="NCBI Taxonomy" id="401625"/>
    <lineage>
        <taxon>Eukaryota</taxon>
        <taxon>Fungi</taxon>
        <taxon>Dikarya</taxon>
        <taxon>Basidiomycota</taxon>
        <taxon>Ustilaginomycotina</taxon>
        <taxon>Exobasidiomycetes</taxon>
        <taxon>Ceraceosorales</taxon>
        <taxon>Ceraceosoraceae</taxon>
        <taxon>Ceraceosorus</taxon>
    </lineage>
</organism>
<feature type="region of interest" description="Disordered" evidence="1">
    <location>
        <begin position="53"/>
        <end position="103"/>
    </location>
</feature>
<sequence>MIVARSALRAVPAASNTVKAAVPSMALAKRHAVAAQTSQSMTCVCTWSTRHASTSTSTSSGQNGDAASNSSTKSKGTHAPASSSASSSSDAPRKPFVAPPPPGSSSFHVRTLFRALVGAGILATGYGLYEYYAMFQTWPKEIRGTLRSAVKLHRQGEARRAEVAYRSALALALKMEGGELGKDANLKISGISIALGSLLEEHEQLVAAYDVYNDALTRLRDESTGATSGPERMRAVAIAQRLGDLASTTEVSAAAGVTLSELELPAWVQASELGASLEALATLYANRGRAEYAAPLYLQAISLLLPPAEQRKRNATAAERCRAAVMMSNLSLIFLQAAPKGAAGDEGRTQGKSWAEKGLSIVEKTNAMAGWAGEKAKAKVEGGQDEDRVRQVRAECASAETTLLFNLGYMSELASDPCQARKYFQRAYKRADDNGLREARSHAAEALSRLERSGSLS</sequence>
<protein>
    <submittedName>
        <fullName evidence="2">Tetratricopeptide-like helical</fullName>
    </submittedName>
</protein>
<proteinExistence type="predicted"/>
<dbReference type="STRING" id="401625.A0A0P1BMG9"/>
<feature type="compositionally biased region" description="Polar residues" evidence="1">
    <location>
        <begin position="61"/>
        <end position="74"/>
    </location>
</feature>
<dbReference type="OrthoDB" id="10050400at2759"/>
<name>A0A0P1BMG9_9BASI</name>
<dbReference type="InterPro" id="IPR011990">
    <property type="entry name" value="TPR-like_helical_dom_sf"/>
</dbReference>
<dbReference type="AlphaFoldDB" id="A0A0P1BMG9"/>
<evidence type="ECO:0000256" key="1">
    <source>
        <dbReference type="SAM" id="MobiDB-lite"/>
    </source>
</evidence>
<dbReference type="EMBL" id="CCYA01000254">
    <property type="protein sequence ID" value="CEH17367.1"/>
    <property type="molecule type" value="Genomic_DNA"/>
</dbReference>